<dbReference type="InterPro" id="IPR036291">
    <property type="entry name" value="NAD(P)-bd_dom_sf"/>
</dbReference>
<feature type="domain" description="NmrA-like" evidence="1">
    <location>
        <begin position="57"/>
        <end position="330"/>
    </location>
</feature>
<dbReference type="Pfam" id="PF05368">
    <property type="entry name" value="NmrA"/>
    <property type="match status" value="1"/>
</dbReference>
<dbReference type="SUPFAM" id="SSF51735">
    <property type="entry name" value="NAD(P)-binding Rossmann-fold domains"/>
    <property type="match status" value="1"/>
</dbReference>
<protein>
    <recommendedName>
        <fullName evidence="1">NmrA-like domain-containing protein</fullName>
    </recommendedName>
</protein>
<evidence type="ECO:0000259" key="1">
    <source>
        <dbReference type="Pfam" id="PF05368"/>
    </source>
</evidence>
<organism evidence="2 3">
    <name type="scientific">Penicillium bovifimosum</name>
    <dbReference type="NCBI Taxonomy" id="126998"/>
    <lineage>
        <taxon>Eukaryota</taxon>
        <taxon>Fungi</taxon>
        <taxon>Dikarya</taxon>
        <taxon>Ascomycota</taxon>
        <taxon>Pezizomycotina</taxon>
        <taxon>Eurotiomycetes</taxon>
        <taxon>Eurotiomycetidae</taxon>
        <taxon>Eurotiales</taxon>
        <taxon>Aspergillaceae</taxon>
        <taxon>Penicillium</taxon>
    </lineage>
</organism>
<comment type="caution">
    <text evidence="2">The sequence shown here is derived from an EMBL/GenBank/DDBJ whole genome shotgun (WGS) entry which is preliminary data.</text>
</comment>
<reference evidence="2" key="2">
    <citation type="journal article" date="2023" name="IMA Fungus">
        <title>Comparative genomic study of the Penicillium genus elucidates a diverse pangenome and 15 lateral gene transfer events.</title>
        <authorList>
            <person name="Petersen C."/>
            <person name="Sorensen T."/>
            <person name="Nielsen M.R."/>
            <person name="Sondergaard T.E."/>
            <person name="Sorensen J.L."/>
            <person name="Fitzpatrick D.A."/>
            <person name="Frisvad J.C."/>
            <person name="Nielsen K.L."/>
        </authorList>
    </citation>
    <scope>NUCLEOTIDE SEQUENCE</scope>
    <source>
        <strain evidence="2">IBT 22155</strain>
    </source>
</reference>
<dbReference type="InterPro" id="IPR008030">
    <property type="entry name" value="NmrA-like"/>
</dbReference>
<dbReference type="GO" id="GO:0005739">
    <property type="term" value="C:mitochondrion"/>
    <property type="evidence" value="ECO:0007669"/>
    <property type="project" value="TreeGrafter"/>
</dbReference>
<dbReference type="Proteomes" id="UP001149079">
    <property type="component" value="Unassembled WGS sequence"/>
</dbReference>
<dbReference type="AlphaFoldDB" id="A0A9W9H624"/>
<evidence type="ECO:0000313" key="2">
    <source>
        <dbReference type="EMBL" id="KAJ5138336.1"/>
    </source>
</evidence>
<accession>A0A9W9H624</accession>
<dbReference type="CDD" id="cd05271">
    <property type="entry name" value="NDUFA9_like_SDR_a"/>
    <property type="match status" value="1"/>
</dbReference>
<proteinExistence type="predicted"/>
<dbReference type="PANTHER" id="PTHR12126">
    <property type="entry name" value="NADH-UBIQUINONE OXIDOREDUCTASE 39 KDA SUBUNIT-RELATED"/>
    <property type="match status" value="1"/>
</dbReference>
<reference evidence="2" key="1">
    <citation type="submission" date="2022-11" db="EMBL/GenBank/DDBJ databases">
        <authorList>
            <person name="Petersen C."/>
        </authorList>
    </citation>
    <scope>NUCLEOTIDE SEQUENCE</scope>
    <source>
        <strain evidence="2">IBT 22155</strain>
    </source>
</reference>
<dbReference type="OrthoDB" id="275457at2759"/>
<dbReference type="InterPro" id="IPR051207">
    <property type="entry name" value="ComplexI_NDUFA9_subunit"/>
</dbReference>
<dbReference type="Gene3D" id="3.40.50.720">
    <property type="entry name" value="NAD(P)-binding Rossmann-like Domain"/>
    <property type="match status" value="1"/>
</dbReference>
<keyword evidence="3" id="KW-1185">Reference proteome</keyword>
<gene>
    <name evidence="2" type="ORF">N7515_003184</name>
</gene>
<sequence length="383" mass="44087">MQKTRTLNAALGSRPFAPLPRVQLQFQRNVHQDVRITRTGKPLLKVQGGRSSIGGHTATVFGATGFLGRYIVNKLARQGCTVVVPYREEMAKRHLKVTGDLGRVVFMEYDLRNTQSIEESVRHSDVVYNLVGRQYPTKNFSYEDVHVDGAERIADAVAKYDVDRFIHVSSYNARRDSPSEYFATKAWGEEVVRKIYPETTIVRPAPMFGFEDNLLHKLAKVGNVFTANHMQERYWPVHAIDVGTALERMLHDDSTAGQTFELYGPKNYSTAEIAELVDREIIKKRRHINVPKRLLKPMAYYVNKALWWHTLSADEVEREFLDQEIDPTAKTFKDLGMEETADLANLTFHYLQGYRSASYYDLPPATERERQEDKRYLHVLDDQ</sequence>
<dbReference type="GO" id="GO:0044877">
    <property type="term" value="F:protein-containing complex binding"/>
    <property type="evidence" value="ECO:0007669"/>
    <property type="project" value="TreeGrafter"/>
</dbReference>
<dbReference type="EMBL" id="JAPQKL010000003">
    <property type="protein sequence ID" value="KAJ5138336.1"/>
    <property type="molecule type" value="Genomic_DNA"/>
</dbReference>
<dbReference type="PANTHER" id="PTHR12126:SF11">
    <property type="entry name" value="NADH DEHYDROGENASE [UBIQUINONE] 1 ALPHA SUBCOMPLEX SUBUNIT 9, MITOCHONDRIAL"/>
    <property type="match status" value="1"/>
</dbReference>
<dbReference type="GeneID" id="81403098"/>
<evidence type="ECO:0000313" key="3">
    <source>
        <dbReference type="Proteomes" id="UP001149079"/>
    </source>
</evidence>
<name>A0A9W9H624_9EURO</name>
<dbReference type="FunFam" id="3.40.50.720:FF:000358">
    <property type="entry name" value="NADH-ubiquinone oxidoreductase 39 kDa subunit"/>
    <property type="match status" value="1"/>
</dbReference>
<dbReference type="RefSeq" id="XP_056522985.1">
    <property type="nucleotide sequence ID" value="XM_056663928.1"/>
</dbReference>